<name>A0A2T0PYF9_9ACTN</name>
<dbReference type="GO" id="GO:0004300">
    <property type="term" value="F:enoyl-CoA hydratase activity"/>
    <property type="evidence" value="ECO:0007669"/>
    <property type="project" value="TreeGrafter"/>
</dbReference>
<dbReference type="AlphaFoldDB" id="A0A2T0PYF9"/>
<dbReference type="GO" id="GO:0003857">
    <property type="term" value="F:(3S)-3-hydroxyacyl-CoA dehydrogenase (NAD+) activity"/>
    <property type="evidence" value="ECO:0007669"/>
    <property type="project" value="TreeGrafter"/>
</dbReference>
<dbReference type="Proteomes" id="UP000237846">
    <property type="component" value="Unassembled WGS sequence"/>
</dbReference>
<reference evidence="4 5" key="1">
    <citation type="submission" date="2018-03" db="EMBL/GenBank/DDBJ databases">
        <title>Genomic Encyclopedia of Archaeal and Bacterial Type Strains, Phase II (KMG-II): from individual species to whole genera.</title>
        <authorList>
            <person name="Goeker M."/>
        </authorList>
    </citation>
    <scope>NUCLEOTIDE SEQUENCE [LARGE SCALE GENOMIC DNA]</scope>
    <source>
        <strain evidence="4 5">DSM 45601</strain>
    </source>
</reference>
<organism evidence="4 5">
    <name type="scientific">Allonocardiopsis opalescens</name>
    <dbReference type="NCBI Taxonomy" id="1144618"/>
    <lineage>
        <taxon>Bacteria</taxon>
        <taxon>Bacillati</taxon>
        <taxon>Actinomycetota</taxon>
        <taxon>Actinomycetes</taxon>
        <taxon>Streptosporangiales</taxon>
        <taxon>Allonocardiopsis</taxon>
    </lineage>
</organism>
<sequence length="281" mass="30281">MGDMETGALGVWGRPAEFAVTAERIAAYAEATNDPIPAHRRGDIAPPVFAVVPAFQSMMAVVMASVPFEAATKGLHERHELRFHRSVSPGDALVCRARPIGRLRRPHGSTLTVHAESRTLGGALVTEQWLTAVFVGYDAAETAGEQAPEHRFDPALRERPALCSTVAHLDDDQTFRYAQAAGDPLQIHLDDEVARRAGFPGIIAHGMCVMAFASWALLTGVAESRTDRIERLAVRFTRPVLPGQDLTTAIWPNGDGHFAFESTVGKATVLSDGLARFAPAV</sequence>
<comment type="similarity">
    <text evidence="1">Belongs to the enoyl-CoA hydratase/isomerase family.</text>
</comment>
<evidence type="ECO:0000259" key="3">
    <source>
        <dbReference type="Pfam" id="PF13452"/>
    </source>
</evidence>
<feature type="domain" description="FAS1-like dehydratase" evidence="3">
    <location>
        <begin position="10"/>
        <end position="99"/>
    </location>
</feature>
<dbReference type="InterPro" id="IPR002539">
    <property type="entry name" value="MaoC-like_dom"/>
</dbReference>
<dbReference type="InterPro" id="IPR039569">
    <property type="entry name" value="FAS1-like_DH_region"/>
</dbReference>
<dbReference type="SUPFAM" id="SSF54637">
    <property type="entry name" value="Thioesterase/thiol ester dehydrase-isomerase"/>
    <property type="match status" value="2"/>
</dbReference>
<dbReference type="PANTHER" id="PTHR13078:SF56">
    <property type="entry name" value="PEROXISOMAL MULTIFUNCTIONAL ENZYME TYPE 2"/>
    <property type="match status" value="1"/>
</dbReference>
<protein>
    <submittedName>
        <fullName evidence="4">MaoC dehydratase-like protein</fullName>
    </submittedName>
</protein>
<evidence type="ECO:0000259" key="2">
    <source>
        <dbReference type="Pfam" id="PF01575"/>
    </source>
</evidence>
<dbReference type="GO" id="GO:0006635">
    <property type="term" value="P:fatty acid beta-oxidation"/>
    <property type="evidence" value="ECO:0007669"/>
    <property type="project" value="TreeGrafter"/>
</dbReference>
<dbReference type="PANTHER" id="PTHR13078">
    <property type="entry name" value="PEROXISOMAL MULTIFUNCTIONAL ENZYME TYPE 2-RELATED"/>
    <property type="match status" value="1"/>
</dbReference>
<evidence type="ECO:0000313" key="4">
    <source>
        <dbReference type="EMBL" id="PRX96576.1"/>
    </source>
</evidence>
<feature type="domain" description="MaoC-like" evidence="2">
    <location>
        <begin position="168"/>
        <end position="269"/>
    </location>
</feature>
<comment type="caution">
    <text evidence="4">The sequence shown here is derived from an EMBL/GenBank/DDBJ whole genome shotgun (WGS) entry which is preliminary data.</text>
</comment>
<dbReference type="InterPro" id="IPR029069">
    <property type="entry name" value="HotDog_dom_sf"/>
</dbReference>
<evidence type="ECO:0000313" key="5">
    <source>
        <dbReference type="Proteomes" id="UP000237846"/>
    </source>
</evidence>
<gene>
    <name evidence="4" type="ORF">CLV72_10799</name>
</gene>
<dbReference type="EMBL" id="PVZC01000007">
    <property type="protein sequence ID" value="PRX96576.1"/>
    <property type="molecule type" value="Genomic_DNA"/>
</dbReference>
<keyword evidence="5" id="KW-1185">Reference proteome</keyword>
<dbReference type="OrthoDB" id="5522043at2"/>
<dbReference type="Gene3D" id="3.10.129.10">
    <property type="entry name" value="Hotdog Thioesterase"/>
    <property type="match status" value="1"/>
</dbReference>
<evidence type="ECO:0000256" key="1">
    <source>
        <dbReference type="ARBA" id="ARBA00005254"/>
    </source>
</evidence>
<dbReference type="Pfam" id="PF13452">
    <property type="entry name" value="FAS1_DH_region"/>
    <property type="match status" value="1"/>
</dbReference>
<accession>A0A2T0PYF9</accession>
<dbReference type="GO" id="GO:0044594">
    <property type="term" value="F:17-beta-hydroxysteroid dehydrogenase (NAD+) activity"/>
    <property type="evidence" value="ECO:0007669"/>
    <property type="project" value="TreeGrafter"/>
</dbReference>
<dbReference type="Pfam" id="PF01575">
    <property type="entry name" value="MaoC_dehydratas"/>
    <property type="match status" value="1"/>
</dbReference>
<dbReference type="RefSeq" id="WP_106249893.1">
    <property type="nucleotide sequence ID" value="NZ_PVZC01000007.1"/>
</dbReference>
<proteinExistence type="inferred from homology"/>